<gene>
    <name evidence="3" type="ordered locus">CJA_2169</name>
</gene>
<dbReference type="HOGENOM" id="CLU_085965_0_0_6"/>
<dbReference type="InterPro" id="IPR013587">
    <property type="entry name" value="Nitrate/nitrite_sensing"/>
</dbReference>
<dbReference type="Proteomes" id="UP000001036">
    <property type="component" value="Chromosome"/>
</dbReference>
<protein>
    <recommendedName>
        <fullName evidence="2">Nitrate/nitrite sensing protein domain-containing protein</fullName>
    </recommendedName>
</protein>
<keyword evidence="1" id="KW-0472">Membrane</keyword>
<dbReference type="Pfam" id="PF08376">
    <property type="entry name" value="NIT"/>
    <property type="match status" value="1"/>
</dbReference>
<evidence type="ECO:0000313" key="4">
    <source>
        <dbReference type="Proteomes" id="UP000001036"/>
    </source>
</evidence>
<accession>B3PJ59</accession>
<proteinExistence type="predicted"/>
<dbReference type="RefSeq" id="WP_012487771.1">
    <property type="nucleotide sequence ID" value="NC_010995.1"/>
</dbReference>
<feature type="domain" description="Nitrate/nitrite sensing protein" evidence="2">
    <location>
        <begin position="50"/>
        <end position="260"/>
    </location>
</feature>
<dbReference type="eggNOG" id="COG0840">
    <property type="taxonomic scope" value="Bacteria"/>
</dbReference>
<dbReference type="EMBL" id="CP000934">
    <property type="protein sequence ID" value="ACE83716.1"/>
    <property type="molecule type" value="Genomic_DNA"/>
</dbReference>
<evidence type="ECO:0000256" key="1">
    <source>
        <dbReference type="SAM" id="Phobius"/>
    </source>
</evidence>
<dbReference type="STRING" id="498211.CJA_2169"/>
<keyword evidence="4" id="KW-1185">Reference proteome</keyword>
<keyword evidence="1" id="KW-0812">Transmembrane</keyword>
<reference evidence="3 4" key="1">
    <citation type="journal article" date="2008" name="J. Bacteriol.">
        <title>Insights into plant cell wall degradation from the genome sequence of the soil bacterium Cellvibrio japonicus.</title>
        <authorList>
            <person name="Deboy R.T."/>
            <person name="Mongodin E.F."/>
            <person name="Fouts D.E."/>
            <person name="Tailford L.E."/>
            <person name="Khouri H."/>
            <person name="Emerson J.B."/>
            <person name="Mohamoud Y."/>
            <person name="Watkins K."/>
            <person name="Henrissat B."/>
            <person name="Gilbert H.J."/>
            <person name="Nelson K.E."/>
        </authorList>
    </citation>
    <scope>NUCLEOTIDE SEQUENCE [LARGE SCALE GENOMIC DNA]</scope>
    <source>
        <strain evidence="3 4">Ueda107</strain>
    </source>
</reference>
<feature type="transmembrane region" description="Helical" evidence="1">
    <location>
        <begin position="6"/>
        <end position="26"/>
    </location>
</feature>
<keyword evidence="1" id="KW-1133">Transmembrane helix</keyword>
<name>B3PJ59_CELJU</name>
<evidence type="ECO:0000313" key="3">
    <source>
        <dbReference type="EMBL" id="ACE83716.1"/>
    </source>
</evidence>
<dbReference type="OrthoDB" id="9180266at2"/>
<dbReference type="AlphaFoldDB" id="B3PJ59"/>
<evidence type="ECO:0000259" key="2">
    <source>
        <dbReference type="Pfam" id="PF08376"/>
    </source>
</evidence>
<organism evidence="3 4">
    <name type="scientific">Cellvibrio japonicus (strain Ueda107)</name>
    <name type="common">Pseudomonas fluorescens subsp. cellulosa</name>
    <dbReference type="NCBI Taxonomy" id="498211"/>
    <lineage>
        <taxon>Bacteria</taxon>
        <taxon>Pseudomonadati</taxon>
        <taxon>Pseudomonadota</taxon>
        <taxon>Gammaproteobacteria</taxon>
        <taxon>Cellvibrionales</taxon>
        <taxon>Cellvibrionaceae</taxon>
        <taxon>Cellvibrio</taxon>
    </lineage>
</organism>
<sequence>METPFSLLIFFVLFSLLFLLFLALSLKRKRRIAERMLARGIEYIKLMRNLLTYIQQHRGLTTGYINGNTSVQAEIDKVNLHVKRIAQDIQDSGLWVRDNIKWKSLLDHWQRLAQSYLQGDADNNFKQHNILIANLLYLIEDVADSHHLAKMGGGSLDTDWRYLLSIAEYIGQARALGTGVAARGECSSVMRIQLNHLRNKISGSVEEAWSEKLRQEIKSLMQCIETQLVVDKPTIAPGDYFALATRCIDHILEQFDRQIENLQFYRYEG</sequence>
<dbReference type="KEGG" id="cja:CJA_2169"/>